<dbReference type="GO" id="GO:0003700">
    <property type="term" value="F:DNA-binding transcription factor activity"/>
    <property type="evidence" value="ECO:0007669"/>
    <property type="project" value="InterPro"/>
</dbReference>
<dbReference type="InterPro" id="IPR036388">
    <property type="entry name" value="WH-like_DNA-bd_sf"/>
</dbReference>
<dbReference type="InterPro" id="IPR009057">
    <property type="entry name" value="Homeodomain-like_sf"/>
</dbReference>
<dbReference type="Pfam" id="PF01418">
    <property type="entry name" value="HTH_6"/>
    <property type="match status" value="1"/>
</dbReference>
<dbReference type="Gene3D" id="3.40.50.10490">
    <property type="entry name" value="Glucose-6-phosphate isomerase like protein, domain 1"/>
    <property type="match status" value="1"/>
</dbReference>
<organism evidence="3 4">
    <name type="scientific">Jiella flava</name>
    <dbReference type="NCBI Taxonomy" id="2816857"/>
    <lineage>
        <taxon>Bacteria</taxon>
        <taxon>Pseudomonadati</taxon>
        <taxon>Pseudomonadota</taxon>
        <taxon>Alphaproteobacteria</taxon>
        <taxon>Hyphomicrobiales</taxon>
        <taxon>Aurantimonadaceae</taxon>
        <taxon>Jiella</taxon>
    </lineage>
</organism>
<dbReference type="Gene3D" id="1.10.10.10">
    <property type="entry name" value="Winged helix-like DNA-binding domain superfamily/Winged helix DNA-binding domain"/>
    <property type="match status" value="1"/>
</dbReference>
<dbReference type="PANTHER" id="PTHR30514">
    <property type="entry name" value="GLUCOKINASE"/>
    <property type="match status" value="1"/>
</dbReference>
<dbReference type="PANTHER" id="PTHR30514:SF1">
    <property type="entry name" value="HTH-TYPE TRANSCRIPTIONAL REGULATOR HEXR-RELATED"/>
    <property type="match status" value="1"/>
</dbReference>
<evidence type="ECO:0000259" key="2">
    <source>
        <dbReference type="PROSITE" id="PS51464"/>
    </source>
</evidence>
<dbReference type="InterPro" id="IPR000281">
    <property type="entry name" value="HTH_RpiR"/>
</dbReference>
<gene>
    <name evidence="3" type="ORF">J1C48_04855</name>
</gene>
<dbReference type="RefSeq" id="WP_207256671.1">
    <property type="nucleotide sequence ID" value="NZ_JAFMPP010000003.1"/>
</dbReference>
<evidence type="ECO:0000313" key="4">
    <source>
        <dbReference type="Proteomes" id="UP000664122"/>
    </source>
</evidence>
<dbReference type="PROSITE" id="PS51464">
    <property type="entry name" value="SIS"/>
    <property type="match status" value="1"/>
</dbReference>
<evidence type="ECO:0000259" key="1">
    <source>
        <dbReference type="PROSITE" id="PS51071"/>
    </source>
</evidence>
<accession>A0A939JW35</accession>
<dbReference type="InterPro" id="IPR047640">
    <property type="entry name" value="RpiR-like"/>
</dbReference>
<keyword evidence="4" id="KW-1185">Reference proteome</keyword>
<dbReference type="SUPFAM" id="SSF53697">
    <property type="entry name" value="SIS domain"/>
    <property type="match status" value="1"/>
</dbReference>
<dbReference type="EMBL" id="JAFMPP010000003">
    <property type="protein sequence ID" value="MBO0661896.1"/>
    <property type="molecule type" value="Genomic_DNA"/>
</dbReference>
<dbReference type="InterPro" id="IPR001347">
    <property type="entry name" value="SIS_dom"/>
</dbReference>
<dbReference type="InterPro" id="IPR046348">
    <property type="entry name" value="SIS_dom_sf"/>
</dbReference>
<proteinExistence type="predicted"/>
<dbReference type="GO" id="GO:1901135">
    <property type="term" value="P:carbohydrate derivative metabolic process"/>
    <property type="evidence" value="ECO:0007669"/>
    <property type="project" value="InterPro"/>
</dbReference>
<dbReference type="AlphaFoldDB" id="A0A939JW35"/>
<dbReference type="SUPFAM" id="SSF46689">
    <property type="entry name" value="Homeodomain-like"/>
    <property type="match status" value="1"/>
</dbReference>
<dbReference type="GO" id="GO:0003677">
    <property type="term" value="F:DNA binding"/>
    <property type="evidence" value="ECO:0007669"/>
    <property type="project" value="InterPro"/>
</dbReference>
<dbReference type="PROSITE" id="PS51071">
    <property type="entry name" value="HTH_RPIR"/>
    <property type="match status" value="1"/>
</dbReference>
<comment type="caution">
    <text evidence="3">The sequence shown here is derived from an EMBL/GenBank/DDBJ whole genome shotgun (WGS) entry which is preliminary data.</text>
</comment>
<feature type="domain" description="SIS" evidence="2">
    <location>
        <begin position="136"/>
        <end position="275"/>
    </location>
</feature>
<dbReference type="Proteomes" id="UP000664122">
    <property type="component" value="Unassembled WGS sequence"/>
</dbReference>
<name>A0A939JW35_9HYPH</name>
<feature type="domain" description="HTH rpiR-type" evidence="1">
    <location>
        <begin position="12"/>
        <end position="88"/>
    </location>
</feature>
<evidence type="ECO:0000313" key="3">
    <source>
        <dbReference type="EMBL" id="MBO0661896.1"/>
    </source>
</evidence>
<dbReference type="Pfam" id="PF01380">
    <property type="entry name" value="SIS"/>
    <property type="match status" value="1"/>
</dbReference>
<protein>
    <submittedName>
        <fullName evidence="3">MurR/RpiR family transcriptional regulator</fullName>
    </submittedName>
</protein>
<reference evidence="3" key="1">
    <citation type="submission" date="2021-03" db="EMBL/GenBank/DDBJ databases">
        <title>Whole genome sequence of Jiella sp. CQZ9-1.</title>
        <authorList>
            <person name="Tuo L."/>
        </authorList>
    </citation>
    <scope>NUCLEOTIDE SEQUENCE</scope>
    <source>
        <strain evidence="3">CQZ9-1</strain>
    </source>
</reference>
<dbReference type="CDD" id="cd04795">
    <property type="entry name" value="SIS"/>
    <property type="match status" value="1"/>
</dbReference>
<sequence length="294" mass="32305">MSGINHSPRIKDRFAEQLAKRRDRLSPSLLRVAEFIDAHRHRVLGLSALEIGFEAGASDATVIRAIQSLGFSGLRELKDVLEAWLGETDSPIEKMAATLRDVDGQVDQAIDFVLQSNCRTIEALASEDNRKAIAGMARRLVEAQEICFCGIGASGLIADYAARLFSRSGLRSYALNATGIALAEQLMAMREGQLLIMLLHGRAHREAMAAIAEAERLNIPIVMFLGKQGSPLRDHAKEAVILPRAKSERIALHAPSLIAVELLHIAYSAMRPDETLRSLDRLIELRGMIRPTSK</sequence>
<dbReference type="GO" id="GO:0097367">
    <property type="term" value="F:carbohydrate derivative binding"/>
    <property type="evidence" value="ECO:0007669"/>
    <property type="project" value="InterPro"/>
</dbReference>